<organism evidence="1 2">
    <name type="scientific">Cladophialophora chaetospira</name>
    <dbReference type="NCBI Taxonomy" id="386627"/>
    <lineage>
        <taxon>Eukaryota</taxon>
        <taxon>Fungi</taxon>
        <taxon>Dikarya</taxon>
        <taxon>Ascomycota</taxon>
        <taxon>Pezizomycotina</taxon>
        <taxon>Eurotiomycetes</taxon>
        <taxon>Chaetothyriomycetidae</taxon>
        <taxon>Chaetothyriales</taxon>
        <taxon>Herpotrichiellaceae</taxon>
        <taxon>Cladophialophora</taxon>
    </lineage>
</organism>
<dbReference type="Proteomes" id="UP001172673">
    <property type="component" value="Unassembled WGS sequence"/>
</dbReference>
<reference evidence="1" key="1">
    <citation type="submission" date="2022-10" db="EMBL/GenBank/DDBJ databases">
        <title>Culturing micro-colonial fungi from biological soil crusts in the Mojave desert and describing Neophaeococcomyces mojavensis, and introducing the new genera and species Taxawa tesnikishii.</title>
        <authorList>
            <person name="Kurbessoian T."/>
            <person name="Stajich J.E."/>
        </authorList>
    </citation>
    <scope>NUCLEOTIDE SEQUENCE</scope>
    <source>
        <strain evidence="1">TK_41</strain>
    </source>
</reference>
<evidence type="ECO:0000313" key="2">
    <source>
        <dbReference type="Proteomes" id="UP001172673"/>
    </source>
</evidence>
<sequence>MPRRRPNASRCSDTDTYKDLRSHRRLQNRQAKQSAKYYGYRGVDPAWVNQPYISFPQNNQSLFCAETHASADPLISNGAEAKISTWTKHDMFLDRETNIWPLDRRHHVGRHIREKYSHKYNELALGRRMRQRNAEWEFAIHDARDLAGFPEEPVDHDWYWENEQWLWEKGWPEIYNEWGEPLKAWMDLDGERFFDAWFEDGGFWEGDLEMLFDDRGSDRVDKGVVCLEGGDEEDDGFLLVSEYAADENVSVWSMEDEYEMVEAG</sequence>
<evidence type="ECO:0000313" key="1">
    <source>
        <dbReference type="EMBL" id="KAJ9610248.1"/>
    </source>
</evidence>
<gene>
    <name evidence="1" type="ORF">H2200_005025</name>
</gene>
<keyword evidence="2" id="KW-1185">Reference proteome</keyword>
<comment type="caution">
    <text evidence="1">The sequence shown here is derived from an EMBL/GenBank/DDBJ whole genome shotgun (WGS) entry which is preliminary data.</text>
</comment>
<dbReference type="AlphaFoldDB" id="A0AA38XB61"/>
<dbReference type="EMBL" id="JAPDRK010000007">
    <property type="protein sequence ID" value="KAJ9610248.1"/>
    <property type="molecule type" value="Genomic_DNA"/>
</dbReference>
<name>A0AA38XB61_9EURO</name>
<proteinExistence type="predicted"/>
<protein>
    <submittedName>
        <fullName evidence="1">Uncharacterized protein</fullName>
    </submittedName>
</protein>
<accession>A0AA38XB61</accession>